<proteinExistence type="predicted"/>
<evidence type="ECO:0000259" key="1">
    <source>
        <dbReference type="SMART" id="SM00382"/>
    </source>
</evidence>
<keyword evidence="3" id="KW-1185">Reference proteome</keyword>
<dbReference type="EMBL" id="CP000561">
    <property type="protein sequence ID" value="ABO07499.1"/>
    <property type="molecule type" value="Genomic_DNA"/>
</dbReference>
<evidence type="ECO:0000313" key="2">
    <source>
        <dbReference type="EMBL" id="ABO07499.1"/>
    </source>
</evidence>
<dbReference type="HOGENOM" id="CLU_1500336_0_0_2"/>
<dbReference type="SUPFAM" id="SSF52540">
    <property type="entry name" value="P-loop containing nucleoside triphosphate hydrolases"/>
    <property type="match status" value="1"/>
</dbReference>
<dbReference type="RefSeq" id="WP_011848756.1">
    <property type="nucleotide sequence ID" value="NC_009073.1"/>
</dbReference>
<dbReference type="SMART" id="SM00382">
    <property type="entry name" value="AAA"/>
    <property type="match status" value="1"/>
</dbReference>
<reference evidence="2" key="1">
    <citation type="submission" date="2007-02" db="EMBL/GenBank/DDBJ databases">
        <title>Complete sequence of Pyrobaculum calidifontis JCM 11548.</title>
        <authorList>
            <consortium name="US DOE Joint Genome Institute"/>
            <person name="Copeland A."/>
            <person name="Lucas S."/>
            <person name="Lapidus A."/>
            <person name="Barry K."/>
            <person name="Glavina del Rio T."/>
            <person name="Dalin E."/>
            <person name="Tice H."/>
            <person name="Pitluck S."/>
            <person name="Chain P."/>
            <person name="Malfatti S."/>
            <person name="Shin M."/>
            <person name="Vergez L."/>
            <person name="Schmutz J."/>
            <person name="Larimer F."/>
            <person name="Land M."/>
            <person name="Hauser L."/>
            <person name="Kyrpides N."/>
            <person name="Mikhailova N."/>
            <person name="Cozen A.E."/>
            <person name="Fitz-Gibbon S.T."/>
            <person name="House C.H."/>
            <person name="Saltikov C."/>
            <person name="Lowe T.M."/>
            <person name="Richardson P."/>
        </authorList>
    </citation>
    <scope>NUCLEOTIDE SEQUENCE [LARGE SCALE GENOMIC DNA]</scope>
    <source>
        <strain evidence="2">JCM 11548</strain>
    </source>
</reference>
<evidence type="ECO:0000313" key="3">
    <source>
        <dbReference type="Proteomes" id="UP000001431"/>
    </source>
</evidence>
<dbReference type="Proteomes" id="UP000001431">
    <property type="component" value="Chromosome"/>
</dbReference>
<dbReference type="GeneID" id="4910221"/>
<sequence length="180" mass="19713">MKGEDFSLYDVERAELGEEFKLALSRASDGANVFIVGPAGSGKTLMLRKLGLYLSRAGRRGVYVKLEWVKYGWGLSDYVSRYGARSRELTGLDGGVDADLILLDDGELVWGYGSAYKNLLRDLRGRQIVAAFREIDMDAAALLFGDGFVIYLKGEPAEAPVAKSPFGFAFLNKSAEIIVI</sequence>
<dbReference type="Gene3D" id="3.40.50.300">
    <property type="entry name" value="P-loop containing nucleotide triphosphate hydrolases"/>
    <property type="match status" value="1"/>
</dbReference>
<dbReference type="AlphaFoldDB" id="A3MS82"/>
<organism evidence="2 3">
    <name type="scientific">Pyrobaculum calidifontis (strain DSM 21063 / JCM 11548 / VA1)</name>
    <dbReference type="NCBI Taxonomy" id="410359"/>
    <lineage>
        <taxon>Archaea</taxon>
        <taxon>Thermoproteota</taxon>
        <taxon>Thermoprotei</taxon>
        <taxon>Thermoproteales</taxon>
        <taxon>Thermoproteaceae</taxon>
        <taxon>Pyrobaculum</taxon>
    </lineage>
</organism>
<dbReference type="STRING" id="410359.Pcal_0059"/>
<gene>
    <name evidence="2" type="ordered locus">Pcal_0059</name>
</gene>
<dbReference type="OrthoDB" id="28488at2157"/>
<dbReference type="eggNOG" id="arCOG05468">
    <property type="taxonomic scope" value="Archaea"/>
</dbReference>
<dbReference type="InterPro" id="IPR027417">
    <property type="entry name" value="P-loop_NTPase"/>
</dbReference>
<name>A3MS82_PYRCJ</name>
<feature type="domain" description="AAA+ ATPase" evidence="1">
    <location>
        <begin position="29"/>
        <end position="155"/>
    </location>
</feature>
<dbReference type="InterPro" id="IPR003593">
    <property type="entry name" value="AAA+_ATPase"/>
</dbReference>
<dbReference type="KEGG" id="pcl:Pcal_0059"/>
<accession>A3MS82</accession>
<protein>
    <submittedName>
        <fullName evidence="2">AAA ATPase</fullName>
    </submittedName>
</protein>